<proteinExistence type="inferred from homology"/>
<dbReference type="InterPro" id="IPR002048">
    <property type="entry name" value="EF_hand_dom"/>
</dbReference>
<dbReference type="Pfam" id="PF00069">
    <property type="entry name" value="Pkinase"/>
    <property type="match status" value="1"/>
</dbReference>
<dbReference type="InterPro" id="IPR000719">
    <property type="entry name" value="Prot_kinase_dom"/>
</dbReference>
<comment type="similarity">
    <text evidence="2">Belongs to the protein kinase superfamily. Ser/Thr protein kinase family. CDPK subfamily.</text>
</comment>
<dbReference type="SUPFAM" id="SSF56112">
    <property type="entry name" value="Protein kinase-like (PK-like)"/>
    <property type="match status" value="1"/>
</dbReference>
<evidence type="ECO:0008006" key="7">
    <source>
        <dbReference type="Google" id="ProtNLM"/>
    </source>
</evidence>
<evidence type="ECO:0000313" key="5">
    <source>
        <dbReference type="EMBL" id="CAK9018055.1"/>
    </source>
</evidence>
<dbReference type="InterPro" id="IPR011009">
    <property type="entry name" value="Kinase-like_dom_sf"/>
</dbReference>
<dbReference type="PROSITE" id="PS00018">
    <property type="entry name" value="EF_HAND_1"/>
    <property type="match status" value="1"/>
</dbReference>
<evidence type="ECO:0000313" key="6">
    <source>
        <dbReference type="Proteomes" id="UP001642484"/>
    </source>
</evidence>
<evidence type="ECO:0000256" key="2">
    <source>
        <dbReference type="ARBA" id="ARBA00024334"/>
    </source>
</evidence>
<dbReference type="Gene3D" id="1.10.238.10">
    <property type="entry name" value="EF-hand"/>
    <property type="match status" value="1"/>
</dbReference>
<keyword evidence="1" id="KW-0106">Calcium</keyword>
<dbReference type="InterPro" id="IPR008271">
    <property type="entry name" value="Ser/Thr_kinase_AS"/>
</dbReference>
<dbReference type="EMBL" id="CAXAMN010006557">
    <property type="protein sequence ID" value="CAK9018055.1"/>
    <property type="molecule type" value="Genomic_DNA"/>
</dbReference>
<comment type="caution">
    <text evidence="5">The sequence shown here is derived from an EMBL/GenBank/DDBJ whole genome shotgun (WGS) entry which is preliminary data.</text>
</comment>
<accession>A0ABP0JUA8</accession>
<evidence type="ECO:0000259" key="4">
    <source>
        <dbReference type="PROSITE" id="PS50222"/>
    </source>
</evidence>
<reference evidence="5 6" key="1">
    <citation type="submission" date="2024-02" db="EMBL/GenBank/DDBJ databases">
        <authorList>
            <person name="Chen Y."/>
            <person name="Shah S."/>
            <person name="Dougan E. K."/>
            <person name="Thang M."/>
            <person name="Chan C."/>
        </authorList>
    </citation>
    <scope>NUCLEOTIDE SEQUENCE [LARGE SCALE GENOMIC DNA]</scope>
</reference>
<feature type="domain" description="EF-hand" evidence="4">
    <location>
        <begin position="489"/>
        <end position="524"/>
    </location>
</feature>
<dbReference type="SMART" id="SM00054">
    <property type="entry name" value="EFh"/>
    <property type="match status" value="3"/>
</dbReference>
<gene>
    <name evidence="5" type="ORF">CCMP2556_LOCUS13107</name>
</gene>
<dbReference type="Proteomes" id="UP001642484">
    <property type="component" value="Unassembled WGS sequence"/>
</dbReference>
<keyword evidence="6" id="KW-1185">Reference proteome</keyword>
<dbReference type="SUPFAM" id="SSF47473">
    <property type="entry name" value="EF-hand"/>
    <property type="match status" value="1"/>
</dbReference>
<dbReference type="Pfam" id="PF13499">
    <property type="entry name" value="EF-hand_7"/>
    <property type="match status" value="1"/>
</dbReference>
<feature type="domain" description="Protein kinase" evidence="3">
    <location>
        <begin position="120"/>
        <end position="406"/>
    </location>
</feature>
<dbReference type="CDD" id="cd00051">
    <property type="entry name" value="EFh"/>
    <property type="match status" value="1"/>
</dbReference>
<dbReference type="PANTHER" id="PTHR44167:SF24">
    <property type="entry name" value="SERINE_THREONINE-PROTEIN KINASE CHK2"/>
    <property type="match status" value="1"/>
</dbReference>
<dbReference type="PROSITE" id="PS00108">
    <property type="entry name" value="PROTEIN_KINASE_ST"/>
    <property type="match status" value="1"/>
</dbReference>
<evidence type="ECO:0000259" key="3">
    <source>
        <dbReference type="PROSITE" id="PS50011"/>
    </source>
</evidence>
<dbReference type="Gene3D" id="1.10.510.10">
    <property type="entry name" value="Transferase(Phosphotransferase) domain 1"/>
    <property type="match status" value="1"/>
</dbReference>
<name>A0ABP0JUA8_9DINO</name>
<dbReference type="SMART" id="SM00220">
    <property type="entry name" value="S_TKc"/>
    <property type="match status" value="1"/>
</dbReference>
<dbReference type="PROSITE" id="PS50011">
    <property type="entry name" value="PROTEIN_KINASE_DOM"/>
    <property type="match status" value="1"/>
</dbReference>
<protein>
    <recommendedName>
        <fullName evidence="7">Calmodulin</fullName>
    </recommendedName>
</protein>
<dbReference type="InterPro" id="IPR018247">
    <property type="entry name" value="EF_Hand_1_Ca_BS"/>
</dbReference>
<organism evidence="5 6">
    <name type="scientific">Durusdinium trenchii</name>
    <dbReference type="NCBI Taxonomy" id="1381693"/>
    <lineage>
        <taxon>Eukaryota</taxon>
        <taxon>Sar</taxon>
        <taxon>Alveolata</taxon>
        <taxon>Dinophyceae</taxon>
        <taxon>Suessiales</taxon>
        <taxon>Symbiodiniaceae</taxon>
        <taxon>Durusdinium</taxon>
    </lineage>
</organism>
<evidence type="ECO:0000256" key="1">
    <source>
        <dbReference type="ARBA" id="ARBA00022837"/>
    </source>
</evidence>
<feature type="domain" description="EF-hand" evidence="4">
    <location>
        <begin position="453"/>
        <end position="488"/>
    </location>
</feature>
<dbReference type="PROSITE" id="PS50222">
    <property type="entry name" value="EF_HAND_2"/>
    <property type="match status" value="3"/>
</dbReference>
<sequence>MKTLLARLFDCGDDACCFSFLKGRARHFYADDGNAGHLRLRSEPDLDSPGSNSPMVRRSRTWSASQFTKNFRHLQRMMSSPKRLKADELDFGQLSLHDRATSIMDLWKIRGQYRPITAFYDFERKLGEGAFGSVAKWRIKGSQQQVAVKRIKWRAIWHGFFRNRAAEKAIRKELKLLLVLDNPFIIKFREWFEDLFKGIFFVMELCSGPSLQSILEDVCRQPEVSRRSFLPKLRRHFREVTYAISYLHGMDPPVVHRDLKPENILLADATEHSTARLIDFGLASLKTDQEEHLAVGTMVFMAPETFTDVKAQLDQQTDIWALGVIFTWIVTALELGSLQHPCLEPEDGEEFNVRWIDLYNAFRDRVPWNRALIASYPTVGSILDKVLVYQPSARCGAAAILQDPWMSVSDPAISASAELLERGSLLYNLRTFGELTNLEKKIVSLVADHAPDAKLELLRRTFRAFDTSKQGVLDVSELIEGFRRHDVDISEDLIRDLFDSVDIDHNHVISYQEWLAATIGPGILDSEAALGACFRRLDPEANGVITRDDLIRAVGEEGADEVFAIDEDSFFAADNISYEEFKVMAQKIGAKRASTTIKTRQSRSMVVDDARLRARAEAERGARPKRNSAFAVA</sequence>
<dbReference type="PANTHER" id="PTHR44167">
    <property type="entry name" value="OVARIAN-SPECIFIC SERINE/THREONINE-PROTEIN KINASE LOK-RELATED"/>
    <property type="match status" value="1"/>
</dbReference>
<feature type="domain" description="EF-hand" evidence="4">
    <location>
        <begin position="525"/>
        <end position="560"/>
    </location>
</feature>
<dbReference type="InterPro" id="IPR011992">
    <property type="entry name" value="EF-hand-dom_pair"/>
</dbReference>